<feature type="domain" description="DUF4371" evidence="1">
    <location>
        <begin position="17"/>
        <end position="97"/>
    </location>
</feature>
<proteinExistence type="predicted"/>
<evidence type="ECO:0000313" key="2">
    <source>
        <dbReference type="EMBL" id="KAJ8928697.1"/>
    </source>
</evidence>
<name>A0AAV8WQ10_9CUCU</name>
<evidence type="ECO:0000259" key="1">
    <source>
        <dbReference type="Pfam" id="PF14291"/>
    </source>
</evidence>
<protein>
    <recommendedName>
        <fullName evidence="1">DUF4371 domain-containing protein</fullName>
    </recommendedName>
</protein>
<gene>
    <name evidence="2" type="ORF">NQ314_018707</name>
</gene>
<dbReference type="Pfam" id="PF14291">
    <property type="entry name" value="DUF4371"/>
    <property type="match status" value="1"/>
</dbReference>
<dbReference type="PANTHER" id="PTHR45749">
    <property type="match status" value="1"/>
</dbReference>
<comment type="caution">
    <text evidence="2">The sequence shown here is derived from an EMBL/GenBank/DDBJ whole genome shotgun (WGS) entry which is preliminary data.</text>
</comment>
<accession>A0AAV8WQ10</accession>
<sequence length="114" mass="12904">MIWISTNKTISEEIKSALMLDETKHVSKLEQLPVVVRYYFNGTIYERFLGFICAEKLDARSLFSYVEKILGMRDIDMNYCVCQTYDGASVMSGVLNGVQALFTKGTSSNLRALL</sequence>
<dbReference type="InterPro" id="IPR025398">
    <property type="entry name" value="DUF4371"/>
</dbReference>
<evidence type="ECO:0000313" key="3">
    <source>
        <dbReference type="Proteomes" id="UP001162156"/>
    </source>
</evidence>
<dbReference type="PANTHER" id="PTHR45749:SF21">
    <property type="entry name" value="DUF4371 DOMAIN-CONTAINING PROTEIN"/>
    <property type="match status" value="1"/>
</dbReference>
<keyword evidence="3" id="KW-1185">Reference proteome</keyword>
<dbReference type="AlphaFoldDB" id="A0AAV8WQ10"/>
<dbReference type="Proteomes" id="UP001162156">
    <property type="component" value="Unassembled WGS sequence"/>
</dbReference>
<dbReference type="EMBL" id="JANEYF010005296">
    <property type="protein sequence ID" value="KAJ8928697.1"/>
    <property type="molecule type" value="Genomic_DNA"/>
</dbReference>
<reference evidence="2" key="1">
    <citation type="journal article" date="2023" name="Insect Mol. Biol.">
        <title>Genome sequencing provides insights into the evolution of gene families encoding plant cell wall-degrading enzymes in longhorned beetles.</title>
        <authorList>
            <person name="Shin N.R."/>
            <person name="Okamura Y."/>
            <person name="Kirsch R."/>
            <person name="Pauchet Y."/>
        </authorList>
    </citation>
    <scope>NUCLEOTIDE SEQUENCE</scope>
    <source>
        <strain evidence="2">RBIC_L_NR</strain>
    </source>
</reference>
<organism evidence="2 3">
    <name type="scientific">Rhamnusium bicolor</name>
    <dbReference type="NCBI Taxonomy" id="1586634"/>
    <lineage>
        <taxon>Eukaryota</taxon>
        <taxon>Metazoa</taxon>
        <taxon>Ecdysozoa</taxon>
        <taxon>Arthropoda</taxon>
        <taxon>Hexapoda</taxon>
        <taxon>Insecta</taxon>
        <taxon>Pterygota</taxon>
        <taxon>Neoptera</taxon>
        <taxon>Endopterygota</taxon>
        <taxon>Coleoptera</taxon>
        <taxon>Polyphaga</taxon>
        <taxon>Cucujiformia</taxon>
        <taxon>Chrysomeloidea</taxon>
        <taxon>Cerambycidae</taxon>
        <taxon>Lepturinae</taxon>
        <taxon>Rhagiini</taxon>
        <taxon>Rhamnusium</taxon>
    </lineage>
</organism>